<reference evidence="4 5" key="1">
    <citation type="submission" date="2017-08" db="EMBL/GenBank/DDBJ databases">
        <title>Draft genome sequences of 64 type strains of genus Staph aureus.</title>
        <authorList>
            <person name="Cole K."/>
            <person name="Golubchik T."/>
            <person name="Russell J."/>
            <person name="Foster D."/>
            <person name="Llewelyn M."/>
            <person name="Wilson D."/>
            <person name="Crook D."/>
            <person name="Paul J."/>
        </authorList>
    </citation>
    <scope>NUCLEOTIDE SEQUENCE [LARGE SCALE GENOMIC DNA]</scope>
    <source>
        <strain evidence="4 5">NCTC 12101</strain>
    </source>
</reference>
<evidence type="ECO:0000313" key="4">
    <source>
        <dbReference type="EMBL" id="PNZ68362.1"/>
    </source>
</evidence>
<evidence type="ECO:0000313" key="5">
    <source>
        <dbReference type="Proteomes" id="UP000242470"/>
    </source>
</evidence>
<protein>
    <submittedName>
        <fullName evidence="4">Methicillin resistance protein FmtA</fullName>
    </submittedName>
</protein>
<dbReference type="AlphaFoldDB" id="A0AAP8PRA4"/>
<dbReference type="PANTHER" id="PTHR46825:SF11">
    <property type="entry name" value="PENICILLIN-BINDING PROTEIN 4"/>
    <property type="match status" value="1"/>
</dbReference>
<name>A0AAP8PRA4_9STAP</name>
<accession>A0AAP8PRA4</accession>
<comment type="caution">
    <text evidence="4">The sequence shown here is derived from an EMBL/GenBank/DDBJ whole genome shotgun (WGS) entry which is preliminary data.</text>
</comment>
<evidence type="ECO:0000256" key="2">
    <source>
        <dbReference type="ARBA" id="ARBA00023136"/>
    </source>
</evidence>
<keyword evidence="2" id="KW-0472">Membrane</keyword>
<dbReference type="EMBL" id="PPQW01000017">
    <property type="protein sequence ID" value="PNZ68362.1"/>
    <property type="molecule type" value="Genomic_DNA"/>
</dbReference>
<dbReference type="InterPro" id="IPR001466">
    <property type="entry name" value="Beta-lactam-related"/>
</dbReference>
<evidence type="ECO:0000259" key="3">
    <source>
        <dbReference type="Pfam" id="PF00144"/>
    </source>
</evidence>
<dbReference type="Proteomes" id="UP000242470">
    <property type="component" value="Unassembled WGS sequence"/>
</dbReference>
<dbReference type="SUPFAM" id="SSF56601">
    <property type="entry name" value="beta-lactamase/transpeptidase-like"/>
    <property type="match status" value="1"/>
</dbReference>
<dbReference type="RefSeq" id="WP_103170790.1">
    <property type="nucleotide sequence ID" value="NZ_AP024589.1"/>
</dbReference>
<dbReference type="GeneID" id="64982595"/>
<dbReference type="InterPro" id="IPR050491">
    <property type="entry name" value="AmpC-like"/>
</dbReference>
<dbReference type="PANTHER" id="PTHR46825">
    <property type="entry name" value="D-ALANYL-D-ALANINE-CARBOXYPEPTIDASE/ENDOPEPTIDASE AMPH"/>
    <property type="match status" value="1"/>
</dbReference>
<dbReference type="InterPro" id="IPR012338">
    <property type="entry name" value="Beta-lactam/transpept-like"/>
</dbReference>
<dbReference type="Pfam" id="PF00144">
    <property type="entry name" value="Beta-lactamase"/>
    <property type="match status" value="1"/>
</dbReference>
<evidence type="ECO:0000256" key="1">
    <source>
        <dbReference type="ARBA" id="ARBA00004370"/>
    </source>
</evidence>
<dbReference type="Gene3D" id="3.40.710.10">
    <property type="entry name" value="DD-peptidase/beta-lactamase superfamily"/>
    <property type="match status" value="1"/>
</dbReference>
<gene>
    <name evidence="4" type="ORF">CD158_03605</name>
</gene>
<dbReference type="GO" id="GO:0016020">
    <property type="term" value="C:membrane"/>
    <property type="evidence" value="ECO:0007669"/>
    <property type="project" value="UniProtKB-SubCell"/>
</dbReference>
<proteinExistence type="predicted"/>
<comment type="subcellular location">
    <subcellularLocation>
        <location evidence="1">Membrane</location>
    </subcellularLocation>
</comment>
<feature type="domain" description="Beta-lactamase-related" evidence="3">
    <location>
        <begin position="76"/>
        <end position="368"/>
    </location>
</feature>
<sequence>MSRFKNQPLIGVCIVVSMLFCGSCNSSQHEVAEKSYSSAAKPEHLSELQTNEIPTLLTVENDSDPLLSQINHYLSQLQFNGAAAIYHQGKLIFNKGYGIRDFSTGEANDANSMFLIGSAQKFTTGLILKQLELEHKIDINDAVTKYLPEFQMPKPLKLKHLMLHSGGLLPFKPNEFNHSLADAVETIRNNGMDVRQSGRFYYSDANYLVLSRIIEIVTNQSFAENFNTRIKAPFKLTTTAFFNDPDYQTRMAKGYYDHYRIITQAFPIGQDAYYGAGNLYMTPLDMGKLFTAFQQYKIFSPQVTEEMLHSIKTKAYPFNYRYGFYSYPVKNRLHGAFYRNVFTVYANEEYTVVLGSNYEPTQTNNEAKVRHIFHHILKQPV</sequence>
<organism evidence="4 5">
    <name type="scientific">Staphylococcus auricularis</name>
    <dbReference type="NCBI Taxonomy" id="29379"/>
    <lineage>
        <taxon>Bacteria</taxon>
        <taxon>Bacillati</taxon>
        <taxon>Bacillota</taxon>
        <taxon>Bacilli</taxon>
        <taxon>Bacillales</taxon>
        <taxon>Staphylococcaceae</taxon>
        <taxon>Staphylococcus</taxon>
    </lineage>
</organism>